<name>A0ABW5KJS8_9SPHI</name>
<evidence type="ECO:0000313" key="1">
    <source>
        <dbReference type="EMBL" id="MFD2548185.1"/>
    </source>
</evidence>
<evidence type="ECO:0008006" key="3">
    <source>
        <dbReference type="Google" id="ProtNLM"/>
    </source>
</evidence>
<dbReference type="Proteomes" id="UP001597545">
    <property type="component" value="Unassembled WGS sequence"/>
</dbReference>
<dbReference type="RefSeq" id="WP_380903695.1">
    <property type="nucleotide sequence ID" value="NZ_JBHUEG010000001.1"/>
</dbReference>
<dbReference type="EMBL" id="JBHULR010000004">
    <property type="protein sequence ID" value="MFD2548185.1"/>
    <property type="molecule type" value="Genomic_DNA"/>
</dbReference>
<keyword evidence="2" id="KW-1185">Reference proteome</keyword>
<comment type="caution">
    <text evidence="1">The sequence shown here is derived from an EMBL/GenBank/DDBJ whole genome shotgun (WGS) entry which is preliminary data.</text>
</comment>
<organism evidence="1 2">
    <name type="scientific">Sphingobacterium suaedae</name>
    <dbReference type="NCBI Taxonomy" id="1686402"/>
    <lineage>
        <taxon>Bacteria</taxon>
        <taxon>Pseudomonadati</taxon>
        <taxon>Bacteroidota</taxon>
        <taxon>Sphingobacteriia</taxon>
        <taxon>Sphingobacteriales</taxon>
        <taxon>Sphingobacteriaceae</taxon>
        <taxon>Sphingobacterium</taxon>
    </lineage>
</organism>
<protein>
    <recommendedName>
        <fullName evidence="3">Lipoprotein</fullName>
    </recommendedName>
</protein>
<evidence type="ECO:0000313" key="2">
    <source>
        <dbReference type="Proteomes" id="UP001597545"/>
    </source>
</evidence>
<sequence>MKYFLYCLLLISIGACTPYPFLKKGHFINEVDEYFNLKQRMNIWVYMDFLTKENTEYGVRMDSLYPMDRTVFQKIGLGKRSVHVLFSAVPKNLPRYHFVALLHKTNKFDYVAYEKFQGTESFYYFKDFELDFVDIRHVVIPYGSNGLVSLLYYIDKDRNLEQRFKGMAYLAEINARELQRQTPFNGSWQVFDCETDELISTTFHIRQHLTKQSKIVYLKMYAVYSNDRGITYAKILTRDDPDTVRLKLCPNVYVLEYVTPSGQLMQRDSLSIGF</sequence>
<accession>A0ABW5KJS8</accession>
<proteinExistence type="predicted"/>
<gene>
    <name evidence="1" type="ORF">ACFSR5_11065</name>
</gene>
<dbReference type="PROSITE" id="PS51257">
    <property type="entry name" value="PROKAR_LIPOPROTEIN"/>
    <property type="match status" value="1"/>
</dbReference>
<reference evidence="2" key="1">
    <citation type="journal article" date="2019" name="Int. J. Syst. Evol. Microbiol.">
        <title>The Global Catalogue of Microorganisms (GCM) 10K type strain sequencing project: providing services to taxonomists for standard genome sequencing and annotation.</title>
        <authorList>
            <consortium name="The Broad Institute Genomics Platform"/>
            <consortium name="The Broad Institute Genome Sequencing Center for Infectious Disease"/>
            <person name="Wu L."/>
            <person name="Ma J."/>
        </authorList>
    </citation>
    <scope>NUCLEOTIDE SEQUENCE [LARGE SCALE GENOMIC DNA]</scope>
    <source>
        <strain evidence="2">KCTC 42662</strain>
    </source>
</reference>